<dbReference type="Proteomes" id="UP000242457">
    <property type="component" value="Unassembled WGS sequence"/>
</dbReference>
<keyword evidence="1" id="KW-1133">Transmembrane helix</keyword>
<protein>
    <submittedName>
        <fullName evidence="2">Potassium voltage-gated channel subfamily KQT member 1</fullName>
    </submittedName>
</protein>
<reference evidence="2 3" key="1">
    <citation type="submission" date="2014-07" db="EMBL/GenBank/DDBJ databases">
        <title>Genomic and transcriptomic analysis on Apis cerana provide comprehensive insights into honey bee biology.</title>
        <authorList>
            <person name="Diao Q."/>
            <person name="Sun L."/>
            <person name="Zheng H."/>
            <person name="Zheng H."/>
            <person name="Xu S."/>
            <person name="Wang S."/>
            <person name="Zeng Z."/>
            <person name="Hu F."/>
            <person name="Su S."/>
            <person name="Wu J."/>
        </authorList>
    </citation>
    <scope>NUCLEOTIDE SEQUENCE [LARGE SCALE GENOMIC DNA]</scope>
    <source>
        <tissue evidence="2">Pupae without intestine</tissue>
    </source>
</reference>
<keyword evidence="1" id="KW-0812">Transmembrane</keyword>
<gene>
    <name evidence="2" type="ORF">APICC_05923</name>
</gene>
<name>A0A2A3EJ96_APICC</name>
<keyword evidence="1" id="KW-0472">Membrane</keyword>
<evidence type="ECO:0000313" key="2">
    <source>
        <dbReference type="EMBL" id="PBC31342.1"/>
    </source>
</evidence>
<evidence type="ECO:0000313" key="3">
    <source>
        <dbReference type="Proteomes" id="UP000242457"/>
    </source>
</evidence>
<dbReference type="AlphaFoldDB" id="A0A2A3EJ96"/>
<keyword evidence="3" id="KW-1185">Reference proteome</keyword>
<evidence type="ECO:0000256" key="1">
    <source>
        <dbReference type="SAM" id="Phobius"/>
    </source>
</evidence>
<organism evidence="2 3">
    <name type="scientific">Apis cerana cerana</name>
    <name type="common">Oriental honeybee</name>
    <dbReference type="NCBI Taxonomy" id="94128"/>
    <lineage>
        <taxon>Eukaryota</taxon>
        <taxon>Metazoa</taxon>
        <taxon>Ecdysozoa</taxon>
        <taxon>Arthropoda</taxon>
        <taxon>Hexapoda</taxon>
        <taxon>Insecta</taxon>
        <taxon>Pterygota</taxon>
        <taxon>Neoptera</taxon>
        <taxon>Endopterygota</taxon>
        <taxon>Hymenoptera</taxon>
        <taxon>Apocrita</taxon>
        <taxon>Aculeata</taxon>
        <taxon>Apoidea</taxon>
        <taxon>Anthophila</taxon>
        <taxon>Apidae</taxon>
        <taxon>Apis</taxon>
    </lineage>
</organism>
<proteinExistence type="predicted"/>
<dbReference type="OrthoDB" id="8879391at2759"/>
<dbReference type="EMBL" id="KZ288238">
    <property type="protein sequence ID" value="PBC31342.1"/>
    <property type="molecule type" value="Genomic_DNA"/>
</dbReference>
<feature type="transmembrane region" description="Helical" evidence="1">
    <location>
        <begin position="72"/>
        <end position="95"/>
    </location>
</feature>
<sequence>MKDRPHRPYRDHHGQAMPLEEVQGLLLPPSRTEQCSAVGCTAKNFVVQLINTALKISNSTSFGYYSLISTQIFTSLILLAHSLIISLLIALLSVIR</sequence>
<accession>A0A2A3EJ96</accession>